<evidence type="ECO:0008006" key="3">
    <source>
        <dbReference type="Google" id="ProtNLM"/>
    </source>
</evidence>
<proteinExistence type="predicted"/>
<sequence>MHTFLERLARYHISYHLTEINEFCFVFPSRRACLFFNRQLGQLVEEPIWAPKIITINEFFNEMDATPVSDSISLLFKLHTAYSEVMSSDITIDEFLPLGEMLLSDFNDIDKYMANPKEVFANLAAIKKLEGDFTHLSDEQIEAIQGFWETFDPVRLSEQQESFLAVWDKLYDLYLHYRQSLTGQNEAYDGMVIRRVAEKVRAEKHLPLPYKRVVFAGFNALNESEKVIFHFLNIQNKATFFRDYPQKILQEIPDPSNPKIKVTHEAALFIKSNLQDYPSPSDWEAPFTDETADITISAASNELVQAQVHMIF</sequence>
<evidence type="ECO:0000313" key="2">
    <source>
        <dbReference type="Proteomes" id="UP000032900"/>
    </source>
</evidence>
<dbReference type="AlphaFoldDB" id="A0A0E9M1I8"/>
<evidence type="ECO:0000313" key="1">
    <source>
        <dbReference type="EMBL" id="GAO31236.1"/>
    </source>
</evidence>
<organism evidence="1 2">
    <name type="scientific">Geofilum rubicundum JCM 15548</name>
    <dbReference type="NCBI Taxonomy" id="1236989"/>
    <lineage>
        <taxon>Bacteria</taxon>
        <taxon>Pseudomonadati</taxon>
        <taxon>Bacteroidota</taxon>
        <taxon>Bacteroidia</taxon>
        <taxon>Marinilabiliales</taxon>
        <taxon>Marinilabiliaceae</taxon>
        <taxon>Geofilum</taxon>
    </lineage>
</organism>
<dbReference type="OrthoDB" id="9762792at2"/>
<accession>A0A0E9M1I8</accession>
<dbReference type="Proteomes" id="UP000032900">
    <property type="component" value="Unassembled WGS sequence"/>
</dbReference>
<comment type="caution">
    <text evidence="1">The sequence shown here is derived from an EMBL/GenBank/DDBJ whole genome shotgun (WGS) entry which is preliminary data.</text>
</comment>
<keyword evidence="2" id="KW-1185">Reference proteome</keyword>
<protein>
    <recommendedName>
        <fullName evidence="3">PD-(D/E)XK nuclease family protein</fullName>
    </recommendedName>
</protein>
<dbReference type="STRING" id="1236989.JCM15548_13583"/>
<dbReference type="EMBL" id="BAZW01000041">
    <property type="protein sequence ID" value="GAO31236.1"/>
    <property type="molecule type" value="Genomic_DNA"/>
</dbReference>
<gene>
    <name evidence="1" type="ORF">JCM15548_13583</name>
</gene>
<dbReference type="RefSeq" id="WP_062127135.1">
    <property type="nucleotide sequence ID" value="NZ_BAZW01000041.1"/>
</dbReference>
<reference evidence="1 2" key="1">
    <citation type="journal article" date="2015" name="Microbes Environ.">
        <title>Distribution and evolution of nitrogen fixation genes in the phylum bacteroidetes.</title>
        <authorList>
            <person name="Inoue J."/>
            <person name="Oshima K."/>
            <person name="Suda W."/>
            <person name="Sakamoto M."/>
            <person name="Iino T."/>
            <person name="Noda S."/>
            <person name="Hongoh Y."/>
            <person name="Hattori M."/>
            <person name="Ohkuma M."/>
        </authorList>
    </citation>
    <scope>NUCLEOTIDE SEQUENCE [LARGE SCALE GENOMIC DNA]</scope>
    <source>
        <strain evidence="1">JCM 15548</strain>
    </source>
</reference>
<name>A0A0E9M1I8_9BACT</name>